<keyword evidence="9" id="KW-0190">Covalent protein-DNA linkage</keyword>
<keyword evidence="13" id="KW-1185">Reference proteome</keyword>
<dbReference type="GO" id="GO:0016779">
    <property type="term" value="F:nucleotidyltransferase activity"/>
    <property type="evidence" value="ECO:0007669"/>
    <property type="project" value="UniProtKB-KW"/>
</dbReference>
<evidence type="ECO:0000256" key="10">
    <source>
        <dbReference type="ARBA" id="ARBA00023125"/>
    </source>
</evidence>
<evidence type="ECO:0000256" key="4">
    <source>
        <dbReference type="ARBA" id="ARBA00022722"/>
    </source>
</evidence>
<dbReference type="GO" id="GO:0004519">
    <property type="term" value="F:endonuclease activity"/>
    <property type="evidence" value="ECO:0007669"/>
    <property type="project" value="UniProtKB-KW"/>
</dbReference>
<evidence type="ECO:0000313" key="13">
    <source>
        <dbReference type="Proteomes" id="UP000499080"/>
    </source>
</evidence>
<keyword evidence="1" id="KW-0808">Transferase</keyword>
<keyword evidence="4" id="KW-0540">Nuclease</keyword>
<evidence type="ECO:0000256" key="7">
    <source>
        <dbReference type="ARBA" id="ARBA00022759"/>
    </source>
</evidence>
<dbReference type="Proteomes" id="UP000499080">
    <property type="component" value="Unassembled WGS sequence"/>
</dbReference>
<organism evidence="12 13">
    <name type="scientific">Araneus ventricosus</name>
    <name type="common">Orbweaver spider</name>
    <name type="synonym">Epeira ventricosa</name>
    <dbReference type="NCBI Taxonomy" id="182803"/>
    <lineage>
        <taxon>Eukaryota</taxon>
        <taxon>Metazoa</taxon>
        <taxon>Ecdysozoa</taxon>
        <taxon>Arthropoda</taxon>
        <taxon>Chelicerata</taxon>
        <taxon>Arachnida</taxon>
        <taxon>Araneae</taxon>
        <taxon>Araneomorphae</taxon>
        <taxon>Entelegynae</taxon>
        <taxon>Araneoidea</taxon>
        <taxon>Araneidae</taxon>
        <taxon>Araneus</taxon>
    </lineage>
</organism>
<dbReference type="AlphaFoldDB" id="A0A4Y2X9L1"/>
<sequence>MSFTSFDTNTEPLFDGSVHEYLIFGRETCPNTGRKHLQGFVWFKERRRLPFLKKWISNAHFEGAKGTAEQNQKYCSKDGDYEEFGRLPVVQRGGNAFKNVLTAAESGNIADIKENYPGLFIRYKTNILSSVKFRVEELSESCGVWICGPPRCGKDSRIVNSHHAFLQNIITLYII</sequence>
<dbReference type="OrthoDB" id="5863943at2759"/>
<dbReference type="GO" id="GO:0046872">
    <property type="term" value="F:metal ion binding"/>
    <property type="evidence" value="ECO:0007669"/>
    <property type="project" value="UniProtKB-KW"/>
</dbReference>
<evidence type="ECO:0000256" key="8">
    <source>
        <dbReference type="ARBA" id="ARBA00022801"/>
    </source>
</evidence>
<dbReference type="InterPro" id="IPR049912">
    <property type="entry name" value="CRESS_DNA_REP"/>
</dbReference>
<dbReference type="Pfam" id="PF02407">
    <property type="entry name" value="Viral_Rep"/>
    <property type="match status" value="1"/>
</dbReference>
<name>A0A4Y2X9L1_ARAVE</name>
<dbReference type="Gene3D" id="3.40.1310.20">
    <property type="match status" value="1"/>
</dbReference>
<keyword evidence="6" id="KW-0547">Nucleotide-binding</keyword>
<keyword evidence="8" id="KW-0378">Hydrolase</keyword>
<keyword evidence="3" id="KW-0235">DNA replication</keyword>
<dbReference type="GO" id="GO:0003677">
    <property type="term" value="F:DNA binding"/>
    <property type="evidence" value="ECO:0007669"/>
    <property type="project" value="UniProtKB-KW"/>
</dbReference>
<dbReference type="EMBL" id="BGPR01071776">
    <property type="protein sequence ID" value="GBO44867.1"/>
    <property type="molecule type" value="Genomic_DNA"/>
</dbReference>
<dbReference type="PROSITE" id="PS52020">
    <property type="entry name" value="CRESS_DNA_REP"/>
    <property type="match status" value="1"/>
</dbReference>
<evidence type="ECO:0000313" key="12">
    <source>
        <dbReference type="EMBL" id="GBO44867.1"/>
    </source>
</evidence>
<comment type="caution">
    <text evidence="12">The sequence shown here is derived from an EMBL/GenBank/DDBJ whole genome shotgun (WGS) entry which is preliminary data.</text>
</comment>
<evidence type="ECO:0000256" key="3">
    <source>
        <dbReference type="ARBA" id="ARBA00022705"/>
    </source>
</evidence>
<keyword evidence="7" id="KW-0255">Endonuclease</keyword>
<dbReference type="GO" id="GO:0000166">
    <property type="term" value="F:nucleotide binding"/>
    <property type="evidence" value="ECO:0007669"/>
    <property type="project" value="UniProtKB-KW"/>
</dbReference>
<evidence type="ECO:0000256" key="9">
    <source>
        <dbReference type="ARBA" id="ARBA00023124"/>
    </source>
</evidence>
<dbReference type="GO" id="GO:0016787">
    <property type="term" value="F:hydrolase activity"/>
    <property type="evidence" value="ECO:0007669"/>
    <property type="project" value="UniProtKB-KW"/>
</dbReference>
<evidence type="ECO:0000259" key="11">
    <source>
        <dbReference type="PROSITE" id="PS52020"/>
    </source>
</evidence>
<keyword evidence="2" id="KW-0548">Nucleotidyltransferase</keyword>
<feature type="domain" description="CRESS-DNA virus Rep endonuclease" evidence="11">
    <location>
        <begin position="1"/>
        <end position="87"/>
    </location>
</feature>
<keyword evidence="5" id="KW-0479">Metal-binding</keyword>
<evidence type="ECO:0000256" key="2">
    <source>
        <dbReference type="ARBA" id="ARBA00022695"/>
    </source>
</evidence>
<reference evidence="12 13" key="1">
    <citation type="journal article" date="2019" name="Sci. Rep.">
        <title>Orb-weaving spider Araneus ventricosus genome elucidates the spidroin gene catalogue.</title>
        <authorList>
            <person name="Kono N."/>
            <person name="Nakamura H."/>
            <person name="Ohtoshi R."/>
            <person name="Moran D.A.P."/>
            <person name="Shinohara A."/>
            <person name="Yoshida Y."/>
            <person name="Fujiwara M."/>
            <person name="Mori M."/>
            <person name="Tomita M."/>
            <person name="Arakawa K."/>
        </authorList>
    </citation>
    <scope>NUCLEOTIDE SEQUENCE [LARGE SCALE GENOMIC DNA]</scope>
</reference>
<dbReference type="GO" id="GO:0006260">
    <property type="term" value="P:DNA replication"/>
    <property type="evidence" value="ECO:0007669"/>
    <property type="project" value="UniProtKB-KW"/>
</dbReference>
<evidence type="ECO:0000256" key="6">
    <source>
        <dbReference type="ARBA" id="ARBA00022741"/>
    </source>
</evidence>
<gene>
    <name evidence="12" type="ORF">AVEN_161312_1</name>
</gene>
<keyword evidence="10" id="KW-0238">DNA-binding</keyword>
<evidence type="ECO:0000256" key="5">
    <source>
        <dbReference type="ARBA" id="ARBA00022723"/>
    </source>
</evidence>
<evidence type="ECO:0000256" key="1">
    <source>
        <dbReference type="ARBA" id="ARBA00022679"/>
    </source>
</evidence>
<proteinExistence type="predicted"/>
<protein>
    <recommendedName>
        <fullName evidence="11">CRESS-DNA virus Rep endonuclease domain-containing protein</fullName>
    </recommendedName>
</protein>
<accession>A0A4Y2X9L1</accession>